<dbReference type="InterPro" id="IPR011029">
    <property type="entry name" value="DEATH-like_dom_sf"/>
</dbReference>
<dbReference type="InterPro" id="IPR000488">
    <property type="entry name" value="Death_dom"/>
</dbReference>
<organism evidence="2 3">
    <name type="scientific">Pocillopora meandrina</name>
    <dbReference type="NCBI Taxonomy" id="46732"/>
    <lineage>
        <taxon>Eukaryota</taxon>
        <taxon>Metazoa</taxon>
        <taxon>Cnidaria</taxon>
        <taxon>Anthozoa</taxon>
        <taxon>Hexacorallia</taxon>
        <taxon>Scleractinia</taxon>
        <taxon>Astrocoeniina</taxon>
        <taxon>Pocilloporidae</taxon>
        <taxon>Pocillopora</taxon>
    </lineage>
</organism>
<dbReference type="AlphaFoldDB" id="A0AAU9XQ49"/>
<feature type="domain" description="Death" evidence="1">
    <location>
        <begin position="243"/>
        <end position="306"/>
    </location>
</feature>
<dbReference type="PROSITE" id="PS50017">
    <property type="entry name" value="DEATH_DOMAIN"/>
    <property type="match status" value="1"/>
</dbReference>
<evidence type="ECO:0000313" key="3">
    <source>
        <dbReference type="Proteomes" id="UP001159428"/>
    </source>
</evidence>
<sequence>MNLPSVLSQDTPQVEFARIVCRQLGLILECMRREFHWLKNMAYEMSVCCPICCTRMTVKYCDTHCVSDCKEEECLHFWSESQLLDCQRPVVCTRRVDAGEYRVALEPFASWFPFLHKTRVTGEGNQESALPYTEGEGEQALVLSDGLVQALQLRTSNADDVVALFHKSLSLDLAYLEQPDPETKRQIRCICLKAKSTDRLDVVKRLREKVPAGTTGPLLPDICDVANIPNIQRFNLTIALSGGDEWKLLAERLGLSPTEIRFLDNRLINPCDAVLAYARDKDFIRSVGELYDKLVKCNFPVWADLL</sequence>
<reference evidence="2 3" key="1">
    <citation type="submission" date="2022-05" db="EMBL/GenBank/DDBJ databases">
        <authorList>
            <consortium name="Genoscope - CEA"/>
            <person name="William W."/>
        </authorList>
    </citation>
    <scope>NUCLEOTIDE SEQUENCE [LARGE SCALE GENOMIC DNA]</scope>
</reference>
<evidence type="ECO:0000259" key="1">
    <source>
        <dbReference type="PROSITE" id="PS50017"/>
    </source>
</evidence>
<name>A0AAU9XQ49_9CNID</name>
<keyword evidence="3" id="KW-1185">Reference proteome</keyword>
<protein>
    <recommendedName>
        <fullName evidence="1">Death domain-containing protein</fullName>
    </recommendedName>
</protein>
<evidence type="ECO:0000313" key="2">
    <source>
        <dbReference type="EMBL" id="CAH3154613.1"/>
    </source>
</evidence>
<dbReference type="GO" id="GO:0007165">
    <property type="term" value="P:signal transduction"/>
    <property type="evidence" value="ECO:0007669"/>
    <property type="project" value="InterPro"/>
</dbReference>
<gene>
    <name evidence="2" type="ORF">PMEA_00027630</name>
</gene>
<dbReference type="EMBL" id="CALNXJ010000056">
    <property type="protein sequence ID" value="CAH3154613.1"/>
    <property type="molecule type" value="Genomic_DNA"/>
</dbReference>
<proteinExistence type="predicted"/>
<dbReference type="Gene3D" id="1.10.533.10">
    <property type="entry name" value="Death Domain, Fas"/>
    <property type="match status" value="1"/>
</dbReference>
<dbReference type="SUPFAM" id="SSF47986">
    <property type="entry name" value="DEATH domain"/>
    <property type="match status" value="1"/>
</dbReference>
<accession>A0AAU9XQ49</accession>
<dbReference type="Proteomes" id="UP001159428">
    <property type="component" value="Unassembled WGS sequence"/>
</dbReference>
<comment type="caution">
    <text evidence="2">The sequence shown here is derived from an EMBL/GenBank/DDBJ whole genome shotgun (WGS) entry which is preliminary data.</text>
</comment>